<sequence length="50" mass="5987">MLRRRQADKPVARRFRPQWCLPRRAPSPAVPWISRADTQTCPSMRPLWSR</sequence>
<reference evidence="1" key="1">
    <citation type="submission" date="2021-02" db="EMBL/GenBank/DDBJ databases">
        <authorList>
            <person name="Dougan E. K."/>
            <person name="Rhodes N."/>
            <person name="Thang M."/>
            <person name="Chan C."/>
        </authorList>
    </citation>
    <scope>NUCLEOTIDE SEQUENCE</scope>
</reference>
<proteinExistence type="predicted"/>
<accession>A0A812RU34</accession>
<feature type="non-terminal residue" evidence="1">
    <location>
        <position position="1"/>
    </location>
</feature>
<protein>
    <submittedName>
        <fullName evidence="1">Uncharacterized protein</fullName>
    </submittedName>
</protein>
<name>A0A812RU34_SYMPI</name>
<keyword evidence="2" id="KW-1185">Reference proteome</keyword>
<evidence type="ECO:0000313" key="1">
    <source>
        <dbReference type="EMBL" id="CAE7451487.1"/>
    </source>
</evidence>
<dbReference type="AlphaFoldDB" id="A0A812RU34"/>
<dbReference type="EMBL" id="CAJNIZ010021419">
    <property type="protein sequence ID" value="CAE7451487.1"/>
    <property type="molecule type" value="Genomic_DNA"/>
</dbReference>
<organism evidence="1 2">
    <name type="scientific">Symbiodinium pilosum</name>
    <name type="common">Dinoflagellate</name>
    <dbReference type="NCBI Taxonomy" id="2952"/>
    <lineage>
        <taxon>Eukaryota</taxon>
        <taxon>Sar</taxon>
        <taxon>Alveolata</taxon>
        <taxon>Dinophyceae</taxon>
        <taxon>Suessiales</taxon>
        <taxon>Symbiodiniaceae</taxon>
        <taxon>Symbiodinium</taxon>
    </lineage>
</organism>
<comment type="caution">
    <text evidence="1">The sequence shown here is derived from an EMBL/GenBank/DDBJ whole genome shotgun (WGS) entry which is preliminary data.</text>
</comment>
<dbReference type="Proteomes" id="UP000649617">
    <property type="component" value="Unassembled WGS sequence"/>
</dbReference>
<gene>
    <name evidence="1" type="ORF">SPIL2461_LOCUS11065</name>
</gene>
<evidence type="ECO:0000313" key="2">
    <source>
        <dbReference type="Proteomes" id="UP000649617"/>
    </source>
</evidence>